<name>A0ABW6ZHL9_9HYPH</name>
<dbReference type="SUPFAM" id="SSF54427">
    <property type="entry name" value="NTF2-like"/>
    <property type="match status" value="1"/>
</dbReference>
<dbReference type="InterPro" id="IPR032710">
    <property type="entry name" value="NTF2-like_dom_sf"/>
</dbReference>
<keyword evidence="3" id="KW-1185">Reference proteome</keyword>
<proteinExistence type="predicted"/>
<dbReference type="Pfam" id="PF12680">
    <property type="entry name" value="SnoaL_2"/>
    <property type="match status" value="1"/>
</dbReference>
<evidence type="ECO:0000259" key="1">
    <source>
        <dbReference type="Pfam" id="PF12680"/>
    </source>
</evidence>
<feature type="domain" description="SnoaL-like" evidence="1">
    <location>
        <begin position="21"/>
        <end position="120"/>
    </location>
</feature>
<dbReference type="EMBL" id="JBAFUR010000002">
    <property type="protein sequence ID" value="MFG1252435.1"/>
    <property type="molecule type" value="Genomic_DNA"/>
</dbReference>
<sequence length="155" mass="16906">MSQSEDPTVTLTREQMLHHADAWIAAWNRRDVEAVLSAFTNDARFRSPIALQMTGSPTLEGRPAMEAYWRAALARIERLEFRLLAAICDEPGQRMVVHYEATLGDTTRRACEIFVFRGGLKSEAEALYGDTVALPGGGTAGSLVPAAPVSGMANR</sequence>
<gene>
    <name evidence="2" type="ORF">V5F30_09500</name>
</gene>
<dbReference type="Proteomes" id="UP001604043">
    <property type="component" value="Unassembled WGS sequence"/>
</dbReference>
<dbReference type="RefSeq" id="WP_051678680.1">
    <property type="nucleotide sequence ID" value="NZ_JBAFUR010000002.1"/>
</dbReference>
<accession>A0ABW6ZHL9</accession>
<protein>
    <submittedName>
        <fullName evidence="2">Nuclear transport factor 2 family protein</fullName>
    </submittedName>
</protein>
<dbReference type="InterPro" id="IPR037401">
    <property type="entry name" value="SnoaL-like"/>
</dbReference>
<evidence type="ECO:0000313" key="3">
    <source>
        <dbReference type="Proteomes" id="UP001604043"/>
    </source>
</evidence>
<reference evidence="2 3" key="1">
    <citation type="submission" date="2024-02" db="EMBL/GenBank/DDBJ databases">
        <title>Expansion and revision of Xanthobacter and proposal of Roseixanthobacter gen. nov.</title>
        <authorList>
            <person name="Soltysiak M.P.M."/>
            <person name="Jalihal A."/>
            <person name="Ory A."/>
            <person name="Chrisophersen C."/>
            <person name="Lee A.D."/>
            <person name="Boulton J."/>
            <person name="Springer M."/>
        </authorList>
    </citation>
    <scope>NUCLEOTIDE SEQUENCE [LARGE SCALE GENOMIC DNA]</scope>
    <source>
        <strain evidence="2 3">CB5</strain>
    </source>
</reference>
<evidence type="ECO:0000313" key="2">
    <source>
        <dbReference type="EMBL" id="MFG1252435.1"/>
    </source>
</evidence>
<comment type="caution">
    <text evidence="2">The sequence shown here is derived from an EMBL/GenBank/DDBJ whole genome shotgun (WGS) entry which is preliminary data.</text>
</comment>
<organism evidence="2 3">
    <name type="scientific">Xanthobacter aminoxidans</name>
    <dbReference type="NCBI Taxonomy" id="186280"/>
    <lineage>
        <taxon>Bacteria</taxon>
        <taxon>Pseudomonadati</taxon>
        <taxon>Pseudomonadota</taxon>
        <taxon>Alphaproteobacteria</taxon>
        <taxon>Hyphomicrobiales</taxon>
        <taxon>Xanthobacteraceae</taxon>
        <taxon>Xanthobacter</taxon>
    </lineage>
</organism>
<dbReference type="Gene3D" id="3.10.450.50">
    <property type="match status" value="1"/>
</dbReference>